<evidence type="ECO:0000313" key="3">
    <source>
        <dbReference type="Proteomes" id="UP000673691"/>
    </source>
</evidence>
<organism evidence="2 3">
    <name type="scientific">Olpidium bornovanus</name>
    <dbReference type="NCBI Taxonomy" id="278681"/>
    <lineage>
        <taxon>Eukaryota</taxon>
        <taxon>Fungi</taxon>
        <taxon>Fungi incertae sedis</taxon>
        <taxon>Olpidiomycota</taxon>
        <taxon>Olpidiomycotina</taxon>
        <taxon>Olpidiomycetes</taxon>
        <taxon>Olpidiales</taxon>
        <taxon>Olpidiaceae</taxon>
        <taxon>Olpidium</taxon>
    </lineage>
</organism>
<dbReference type="AlphaFoldDB" id="A0A8H7ZNX3"/>
<feature type="region of interest" description="Disordered" evidence="1">
    <location>
        <begin position="87"/>
        <end position="278"/>
    </location>
</feature>
<keyword evidence="3" id="KW-1185">Reference proteome</keyword>
<feature type="compositionally biased region" description="Polar residues" evidence="1">
    <location>
        <begin position="92"/>
        <end position="105"/>
    </location>
</feature>
<feature type="compositionally biased region" description="Basic and acidic residues" evidence="1">
    <location>
        <begin position="223"/>
        <end position="232"/>
    </location>
</feature>
<feature type="compositionally biased region" description="Basic and acidic residues" evidence="1">
    <location>
        <begin position="143"/>
        <end position="154"/>
    </location>
</feature>
<proteinExistence type="predicted"/>
<evidence type="ECO:0000256" key="1">
    <source>
        <dbReference type="SAM" id="MobiDB-lite"/>
    </source>
</evidence>
<gene>
    <name evidence="2" type="ORF">BJ554DRAFT_3790</name>
</gene>
<dbReference type="EMBL" id="JAEFCI010011700">
    <property type="protein sequence ID" value="KAG5456468.1"/>
    <property type="molecule type" value="Genomic_DNA"/>
</dbReference>
<sequence length="299" mass="31916">MVRCTRKANSTFQRTSLRSVLDLDSATFPPARSRPRSDMWCRSAPIPAVSNVSISATSKILGVAGDVAAHTGKQDFEVYENSPKKGGGYLGQSIQHLSAPSSPSKITGLAGRDNGSHDEDGEGEKVTTPHRRSSVTIGKSRPRRLERSLSKEEMPVVEDLPSSTTAVLGKPPPLRNRSLSTRRRRDSSLPRRSPTPTASSARRQSTPASVAKPALRRPHHHHQLEDYGHDVEYDSSNAANDSSGGDRGAGRGAGDDAGRRTPLSGSGGGGGGAASVDGREFFRMARGVLSYDEVRGNVR</sequence>
<dbReference type="Proteomes" id="UP000673691">
    <property type="component" value="Unassembled WGS sequence"/>
</dbReference>
<reference evidence="2 3" key="1">
    <citation type="journal article" name="Sci. Rep.">
        <title>Genome-scale phylogenetic analyses confirm Olpidium as the closest living zoosporic fungus to the non-flagellated, terrestrial fungi.</title>
        <authorList>
            <person name="Chang Y."/>
            <person name="Rochon D."/>
            <person name="Sekimoto S."/>
            <person name="Wang Y."/>
            <person name="Chovatia M."/>
            <person name="Sandor L."/>
            <person name="Salamov A."/>
            <person name="Grigoriev I.V."/>
            <person name="Stajich J.E."/>
            <person name="Spatafora J.W."/>
        </authorList>
    </citation>
    <scope>NUCLEOTIDE SEQUENCE [LARGE SCALE GENOMIC DNA]</scope>
    <source>
        <strain evidence="2">S191</strain>
    </source>
</reference>
<feature type="compositionally biased region" description="Polar residues" evidence="1">
    <location>
        <begin position="234"/>
        <end position="243"/>
    </location>
</feature>
<feature type="compositionally biased region" description="Low complexity" evidence="1">
    <location>
        <begin position="190"/>
        <end position="203"/>
    </location>
</feature>
<protein>
    <submittedName>
        <fullName evidence="2">Uncharacterized protein</fullName>
    </submittedName>
</protein>
<evidence type="ECO:0000313" key="2">
    <source>
        <dbReference type="EMBL" id="KAG5456468.1"/>
    </source>
</evidence>
<name>A0A8H7ZNX3_9FUNG</name>
<feature type="compositionally biased region" description="Basic and acidic residues" evidence="1">
    <location>
        <begin position="114"/>
        <end position="127"/>
    </location>
</feature>
<comment type="caution">
    <text evidence="2">The sequence shown here is derived from an EMBL/GenBank/DDBJ whole genome shotgun (WGS) entry which is preliminary data.</text>
</comment>
<accession>A0A8H7ZNX3</accession>